<evidence type="ECO:0000259" key="1">
    <source>
        <dbReference type="Pfam" id="PF16370"/>
    </source>
</evidence>
<dbReference type="InterPro" id="IPR032288">
    <property type="entry name" value="Metallophos_C"/>
</dbReference>
<name>A0A645BIA7_9ZZZZ</name>
<reference evidence="2" key="1">
    <citation type="submission" date="2019-08" db="EMBL/GenBank/DDBJ databases">
        <authorList>
            <person name="Kucharzyk K."/>
            <person name="Murdoch R.W."/>
            <person name="Higgins S."/>
            <person name="Loffler F."/>
        </authorList>
    </citation>
    <scope>NUCLEOTIDE SEQUENCE</scope>
</reference>
<sequence length="103" mass="12193">MPGADKHKPDAIIANVWNYDPTWKIFWYEDGVRMGEMTQYRGWDPAIVDYVEKNNQNFRYKYIGAGPTEHLFYAEPIDKTSEIEIEVIDHFNNSYTSKLQKIK</sequence>
<dbReference type="AlphaFoldDB" id="A0A645BIA7"/>
<comment type="caution">
    <text evidence="2">The sequence shown here is derived from an EMBL/GenBank/DDBJ whole genome shotgun (WGS) entry which is preliminary data.</text>
</comment>
<dbReference type="Pfam" id="PF16370">
    <property type="entry name" value="MetallophosC"/>
    <property type="match status" value="1"/>
</dbReference>
<accession>A0A645BIA7</accession>
<protein>
    <recommendedName>
        <fullName evidence="1">Calcineurin-like phosphoesterase C-terminal domain-containing protein</fullName>
    </recommendedName>
</protein>
<organism evidence="2">
    <name type="scientific">bioreactor metagenome</name>
    <dbReference type="NCBI Taxonomy" id="1076179"/>
    <lineage>
        <taxon>unclassified sequences</taxon>
        <taxon>metagenomes</taxon>
        <taxon>ecological metagenomes</taxon>
    </lineage>
</organism>
<proteinExistence type="predicted"/>
<dbReference type="EMBL" id="VSSQ01020386">
    <property type="protein sequence ID" value="MPM65200.1"/>
    <property type="molecule type" value="Genomic_DNA"/>
</dbReference>
<gene>
    <name evidence="2" type="ORF">SDC9_112093</name>
</gene>
<evidence type="ECO:0000313" key="2">
    <source>
        <dbReference type="EMBL" id="MPM65200.1"/>
    </source>
</evidence>
<feature type="domain" description="Calcineurin-like phosphoesterase C-terminal" evidence="1">
    <location>
        <begin position="6"/>
        <end position="95"/>
    </location>
</feature>